<gene>
    <name evidence="3" type="ORF">KME25_25170</name>
</gene>
<keyword evidence="1" id="KW-0472">Membrane</keyword>
<dbReference type="Proteomes" id="UP000753908">
    <property type="component" value="Unassembled WGS sequence"/>
</dbReference>
<dbReference type="Pfam" id="PF05226">
    <property type="entry name" value="CHASE2"/>
    <property type="match status" value="1"/>
</dbReference>
<sequence length="797" mass="90129">MNKLVILSLGNGNLANGFPDVTAQLWEQDNPNPMRFTGRLPAAPEISELYRYWQLLYQALYRRLGWHSRIEIDSGDVTNVSEIDFTDLCQQLQNRINEWLNSEPFRQIDQQLRTQLAPLDEIRVIIETNDNLLRRLPWHLWNFFEHYPLAEVALSNTEYQRLSPLPTRKKGNKARILAILGNSKGIDIEKDRASLEQLSEQAETQFLVEPTPNELHDQLWQDWDILFFAGHSSSKEKGLIQLNQRDTITLEQLRNALKKAISRGLKLAIFNSCDGLGLAQELADLHIPQVIVMREPIPDAIAQEFLRHFLFAFSHGQSLYASVREARERLEKLEDDYPCATWLPVICQNPAAEPTTWQECCSGNQHNSKRSKVEQQNRLIFSKRKSGFLSVLLASVVVTTLVMEVRKLGKLQNWELQAFDQLVQLRPDEKPDPRLLVITVTEKDVQNQNPKERRGASLSDRSLARVLEKLKPHQPQVIGLDIYHDFPVDPNYPDLNTQLQKNDRFIGVCEVGGTDEHPGTRPPAGVPESRISFSDVPVDPDKVIRRQLLGMASDPDSFCVTDTSFSFRVAQTYLAAKGIQSDRTSEGDLKIGSVVFKKLEPQTSGYQNLDSLGYQVLLNYRGNSVAQQVTLTEFLSNSLDSELPNLVSDRIVLIGTTAKSFKDYFPTPYSAGQWPQESPGVIIQAHMVSQILSAVLDERPLLWWLPAWGEMLWIWGWAVVGGVLAWQFQSPLSLGLAGSVALSTLYGLCFVLLLQGAWVPLVPSALVLAATGGSVVAYRVFHFRTNNSSRHLIFDHD</sequence>
<accession>A0A951PP87</accession>
<keyword evidence="1" id="KW-0812">Transmembrane</keyword>
<protein>
    <submittedName>
        <fullName evidence="3">CHASE2 domain-containing protein</fullName>
    </submittedName>
</protein>
<evidence type="ECO:0000313" key="4">
    <source>
        <dbReference type="Proteomes" id="UP000753908"/>
    </source>
</evidence>
<comment type="caution">
    <text evidence="3">The sequence shown here is derived from an EMBL/GenBank/DDBJ whole genome shotgun (WGS) entry which is preliminary data.</text>
</comment>
<dbReference type="Pfam" id="PF12770">
    <property type="entry name" value="CHAT"/>
    <property type="match status" value="1"/>
</dbReference>
<organism evidence="3 4">
    <name type="scientific">Symplocastrum torsivum CPER-KK1</name>
    <dbReference type="NCBI Taxonomy" id="450513"/>
    <lineage>
        <taxon>Bacteria</taxon>
        <taxon>Bacillati</taxon>
        <taxon>Cyanobacteriota</taxon>
        <taxon>Cyanophyceae</taxon>
        <taxon>Oscillatoriophycideae</taxon>
        <taxon>Oscillatoriales</taxon>
        <taxon>Microcoleaceae</taxon>
        <taxon>Symplocastrum</taxon>
    </lineage>
</organism>
<evidence type="ECO:0000256" key="1">
    <source>
        <dbReference type="SAM" id="Phobius"/>
    </source>
</evidence>
<feature type="transmembrane region" description="Helical" evidence="1">
    <location>
        <begin position="701"/>
        <end position="726"/>
    </location>
</feature>
<dbReference type="InterPro" id="IPR007890">
    <property type="entry name" value="CHASE2"/>
</dbReference>
<keyword evidence="1" id="KW-1133">Transmembrane helix</keyword>
<reference evidence="3" key="2">
    <citation type="journal article" date="2022" name="Microbiol. Resour. Announc.">
        <title>Metagenome Sequencing to Explore Phylogenomics of Terrestrial Cyanobacteria.</title>
        <authorList>
            <person name="Ward R.D."/>
            <person name="Stajich J.E."/>
            <person name="Johansen J.R."/>
            <person name="Huntemann M."/>
            <person name="Clum A."/>
            <person name="Foster B."/>
            <person name="Foster B."/>
            <person name="Roux S."/>
            <person name="Palaniappan K."/>
            <person name="Varghese N."/>
            <person name="Mukherjee S."/>
            <person name="Reddy T.B.K."/>
            <person name="Daum C."/>
            <person name="Copeland A."/>
            <person name="Chen I.A."/>
            <person name="Ivanova N.N."/>
            <person name="Kyrpides N.C."/>
            <person name="Shapiro N."/>
            <person name="Eloe-Fadrosh E.A."/>
            <person name="Pietrasiak N."/>
        </authorList>
    </citation>
    <scope>NUCLEOTIDE SEQUENCE</scope>
    <source>
        <strain evidence="3">CPER-KK1</strain>
    </source>
</reference>
<feature type="transmembrane region" description="Helical" evidence="1">
    <location>
        <begin position="732"/>
        <end position="754"/>
    </location>
</feature>
<feature type="transmembrane region" description="Helical" evidence="1">
    <location>
        <begin position="761"/>
        <end position="781"/>
    </location>
</feature>
<reference evidence="3" key="1">
    <citation type="submission" date="2021-05" db="EMBL/GenBank/DDBJ databases">
        <authorList>
            <person name="Pietrasiak N."/>
            <person name="Ward R."/>
            <person name="Stajich J.E."/>
            <person name="Kurbessoian T."/>
        </authorList>
    </citation>
    <scope>NUCLEOTIDE SEQUENCE</scope>
    <source>
        <strain evidence="3">CPER-KK1</strain>
    </source>
</reference>
<dbReference type="SMART" id="SM01080">
    <property type="entry name" value="CHASE2"/>
    <property type="match status" value="1"/>
</dbReference>
<name>A0A951PP87_9CYAN</name>
<evidence type="ECO:0000313" key="3">
    <source>
        <dbReference type="EMBL" id="MBW4547705.1"/>
    </source>
</evidence>
<evidence type="ECO:0000259" key="2">
    <source>
        <dbReference type="SMART" id="SM01080"/>
    </source>
</evidence>
<dbReference type="EMBL" id="JAHHIF010000046">
    <property type="protein sequence ID" value="MBW4547705.1"/>
    <property type="molecule type" value="Genomic_DNA"/>
</dbReference>
<dbReference type="AlphaFoldDB" id="A0A951PP87"/>
<proteinExistence type="predicted"/>
<feature type="domain" description="CHASE2" evidence="2">
    <location>
        <begin position="411"/>
        <end position="724"/>
    </location>
</feature>
<dbReference type="InterPro" id="IPR024983">
    <property type="entry name" value="CHAT_dom"/>
</dbReference>